<dbReference type="OrthoDB" id="10248475at2759"/>
<organism evidence="9 10">
    <name type="scientific">Acaromyces ingoldii</name>
    <dbReference type="NCBI Taxonomy" id="215250"/>
    <lineage>
        <taxon>Eukaryota</taxon>
        <taxon>Fungi</taxon>
        <taxon>Dikarya</taxon>
        <taxon>Basidiomycota</taxon>
        <taxon>Ustilaginomycotina</taxon>
        <taxon>Exobasidiomycetes</taxon>
        <taxon>Exobasidiales</taxon>
        <taxon>Cryptobasidiaceae</taxon>
        <taxon>Acaromyces</taxon>
    </lineage>
</organism>
<evidence type="ECO:0000256" key="6">
    <source>
        <dbReference type="ARBA" id="ARBA00048348"/>
    </source>
</evidence>
<dbReference type="PANTHER" id="PTHR11002:SF76">
    <property type="entry name" value="CARBONIC ANHYDRASE"/>
    <property type="match status" value="1"/>
</dbReference>
<evidence type="ECO:0000313" key="10">
    <source>
        <dbReference type="Proteomes" id="UP000245768"/>
    </source>
</evidence>
<dbReference type="GO" id="GO:0034599">
    <property type="term" value="P:cellular response to oxidative stress"/>
    <property type="evidence" value="ECO:0007669"/>
    <property type="project" value="TreeGrafter"/>
</dbReference>
<evidence type="ECO:0000256" key="2">
    <source>
        <dbReference type="ARBA" id="ARBA00012925"/>
    </source>
</evidence>
<comment type="cofactor">
    <cofactor evidence="7">
        <name>Zn(2+)</name>
        <dbReference type="ChEBI" id="CHEBI:29105"/>
    </cofactor>
    <text evidence="7">Binds 1 zinc ion per subunit.</text>
</comment>
<keyword evidence="10" id="KW-1185">Reference proteome</keyword>
<dbReference type="GO" id="GO:0071244">
    <property type="term" value="P:cellular response to carbon dioxide"/>
    <property type="evidence" value="ECO:0007669"/>
    <property type="project" value="TreeGrafter"/>
</dbReference>
<gene>
    <name evidence="9" type="ORF">FA10DRAFT_269124</name>
</gene>
<evidence type="ECO:0000256" key="5">
    <source>
        <dbReference type="ARBA" id="ARBA00023239"/>
    </source>
</evidence>
<dbReference type="EMBL" id="KZ819639">
    <property type="protein sequence ID" value="PWN87839.1"/>
    <property type="molecule type" value="Genomic_DNA"/>
</dbReference>
<keyword evidence="5 8" id="KW-0456">Lyase</keyword>
<dbReference type="FunCoup" id="A0A316YF39">
    <property type="interactions" value="227"/>
</dbReference>
<feature type="binding site" evidence="7">
    <location>
        <position position="102"/>
    </location>
    <ligand>
        <name>Zn(2+)</name>
        <dbReference type="ChEBI" id="CHEBI:29105"/>
    </ligand>
</feature>
<dbReference type="SMART" id="SM00947">
    <property type="entry name" value="Pro_CA"/>
    <property type="match status" value="1"/>
</dbReference>
<name>A0A316YF39_9BASI</name>
<dbReference type="PANTHER" id="PTHR11002">
    <property type="entry name" value="CARBONIC ANHYDRASE"/>
    <property type="match status" value="1"/>
</dbReference>
<dbReference type="STRING" id="215250.A0A316YF39"/>
<dbReference type="GO" id="GO:0004089">
    <property type="term" value="F:carbonate dehydratase activity"/>
    <property type="evidence" value="ECO:0007669"/>
    <property type="project" value="UniProtKB-UniRule"/>
</dbReference>
<dbReference type="InterPro" id="IPR036874">
    <property type="entry name" value="Carbonic_anhydrase_sf"/>
</dbReference>
<sequence length="223" mass="23947">MVLAKVTPQQLLDRNRSWNEEVERNDSSLLKENAAGQTPSILWIGCSDSRVPESVVANCKPGDVFTHRNIANQFNLNDDSAMSVLTYGVEALGVEHVIIVGHTSCGGVLASLTTAQSATPPPSAPLSRFLTPLVELSTAVRASMGLKEGQAPKTDDEQKQLLAAATEANVKRQVENVVKTDVIQANWKGEKSAFPGEASVRVKVHGWVHDVATGKLRDLGVTQ</sequence>
<dbReference type="InterPro" id="IPR001765">
    <property type="entry name" value="Carbonic_anhydrase"/>
</dbReference>
<accession>A0A316YF39</accession>
<dbReference type="CDD" id="cd00883">
    <property type="entry name" value="beta_CA_cladeA"/>
    <property type="match status" value="1"/>
</dbReference>
<proteinExistence type="inferred from homology"/>
<evidence type="ECO:0000256" key="8">
    <source>
        <dbReference type="RuleBase" id="RU003956"/>
    </source>
</evidence>
<evidence type="ECO:0000256" key="1">
    <source>
        <dbReference type="ARBA" id="ARBA00006217"/>
    </source>
</evidence>
<feature type="binding site" evidence="7">
    <location>
        <position position="46"/>
    </location>
    <ligand>
        <name>Zn(2+)</name>
        <dbReference type="ChEBI" id="CHEBI:29105"/>
    </ligand>
</feature>
<dbReference type="GO" id="GO:0008270">
    <property type="term" value="F:zinc ion binding"/>
    <property type="evidence" value="ECO:0007669"/>
    <property type="project" value="UniProtKB-UniRule"/>
</dbReference>
<dbReference type="Proteomes" id="UP000245768">
    <property type="component" value="Unassembled WGS sequence"/>
</dbReference>
<feature type="binding site" evidence="7">
    <location>
        <position position="105"/>
    </location>
    <ligand>
        <name>Zn(2+)</name>
        <dbReference type="ChEBI" id="CHEBI:29105"/>
    </ligand>
</feature>
<reference evidence="9 10" key="1">
    <citation type="journal article" date="2018" name="Mol. Biol. Evol.">
        <title>Broad Genomic Sampling Reveals a Smut Pathogenic Ancestry of the Fungal Clade Ustilaginomycotina.</title>
        <authorList>
            <person name="Kijpornyongpan T."/>
            <person name="Mondo S.J."/>
            <person name="Barry K."/>
            <person name="Sandor L."/>
            <person name="Lee J."/>
            <person name="Lipzen A."/>
            <person name="Pangilinan J."/>
            <person name="LaButti K."/>
            <person name="Hainaut M."/>
            <person name="Henrissat B."/>
            <person name="Grigoriev I.V."/>
            <person name="Spatafora J.W."/>
            <person name="Aime M.C."/>
        </authorList>
    </citation>
    <scope>NUCLEOTIDE SEQUENCE [LARGE SCALE GENOMIC DNA]</scope>
    <source>
        <strain evidence="9 10">MCA 4198</strain>
    </source>
</reference>
<keyword evidence="3 7" id="KW-0479">Metal-binding</keyword>
<protein>
    <recommendedName>
        <fullName evidence="2 8">Carbonic anhydrase</fullName>
        <ecNumber evidence="2 8">4.2.1.1</ecNumber>
    </recommendedName>
    <alternativeName>
        <fullName evidence="8">Carbonate dehydratase</fullName>
    </alternativeName>
</protein>
<evidence type="ECO:0000256" key="7">
    <source>
        <dbReference type="PIRSR" id="PIRSR601765-1"/>
    </source>
</evidence>
<dbReference type="RefSeq" id="XP_025375037.1">
    <property type="nucleotide sequence ID" value="XM_025522626.1"/>
</dbReference>
<feature type="binding site" evidence="7">
    <location>
        <position position="48"/>
    </location>
    <ligand>
        <name>Zn(2+)</name>
        <dbReference type="ChEBI" id="CHEBI:29105"/>
    </ligand>
</feature>
<keyword evidence="4 7" id="KW-0862">Zinc</keyword>
<dbReference type="EC" id="4.2.1.1" evidence="2 8"/>
<evidence type="ECO:0000256" key="3">
    <source>
        <dbReference type="ARBA" id="ARBA00022723"/>
    </source>
</evidence>
<comment type="similarity">
    <text evidence="1 8">Belongs to the beta-class carbonic anhydrase family.</text>
</comment>
<dbReference type="GeneID" id="37044542"/>
<comment type="catalytic activity">
    <reaction evidence="6 8">
        <text>hydrogencarbonate + H(+) = CO2 + H2O</text>
        <dbReference type="Rhea" id="RHEA:10748"/>
        <dbReference type="ChEBI" id="CHEBI:15377"/>
        <dbReference type="ChEBI" id="CHEBI:15378"/>
        <dbReference type="ChEBI" id="CHEBI:16526"/>
        <dbReference type="ChEBI" id="CHEBI:17544"/>
        <dbReference type="EC" id="4.2.1.1"/>
    </reaction>
</comment>
<dbReference type="InParanoid" id="A0A316YF39"/>
<comment type="function">
    <text evidence="8">Reversible hydration of carbon dioxide.</text>
</comment>
<dbReference type="Pfam" id="PF00484">
    <property type="entry name" value="Pro_CA"/>
    <property type="match status" value="1"/>
</dbReference>
<evidence type="ECO:0000313" key="9">
    <source>
        <dbReference type="EMBL" id="PWN87839.1"/>
    </source>
</evidence>
<dbReference type="SUPFAM" id="SSF53056">
    <property type="entry name" value="beta-carbonic anhydrase, cab"/>
    <property type="match status" value="1"/>
</dbReference>
<evidence type="ECO:0000256" key="4">
    <source>
        <dbReference type="ARBA" id="ARBA00022833"/>
    </source>
</evidence>
<dbReference type="Gene3D" id="3.40.1050.10">
    <property type="entry name" value="Carbonic anhydrase"/>
    <property type="match status" value="1"/>
</dbReference>
<dbReference type="AlphaFoldDB" id="A0A316YF39"/>